<name>A0ABD1DRH4_CULPP</name>
<feature type="chain" id="PRO_5044830861" evidence="2">
    <location>
        <begin position="20"/>
        <end position="218"/>
    </location>
</feature>
<evidence type="ECO:0000313" key="4">
    <source>
        <dbReference type="Proteomes" id="UP001562425"/>
    </source>
</evidence>
<feature type="signal peptide" evidence="2">
    <location>
        <begin position="1"/>
        <end position="19"/>
    </location>
</feature>
<reference evidence="3 4" key="1">
    <citation type="submission" date="2024-05" db="EMBL/GenBank/DDBJ databases">
        <title>Culex pipiens pipiens assembly and annotation.</title>
        <authorList>
            <person name="Alout H."/>
            <person name="Durand T."/>
        </authorList>
    </citation>
    <scope>NUCLEOTIDE SEQUENCE [LARGE SCALE GENOMIC DNA]</scope>
    <source>
        <strain evidence="3">HA-2024</strain>
        <tissue evidence="3">Whole body</tissue>
    </source>
</reference>
<feature type="compositionally biased region" description="Gly residues" evidence="1">
    <location>
        <begin position="88"/>
        <end position="113"/>
    </location>
</feature>
<accession>A0ABD1DRH4</accession>
<feature type="compositionally biased region" description="Polar residues" evidence="1">
    <location>
        <begin position="52"/>
        <end position="62"/>
    </location>
</feature>
<comment type="caution">
    <text evidence="3">The sequence shown here is derived from an EMBL/GenBank/DDBJ whole genome shotgun (WGS) entry which is preliminary data.</text>
</comment>
<protein>
    <submittedName>
        <fullName evidence="3">Uncharacterized protein</fullName>
    </submittedName>
</protein>
<evidence type="ECO:0000256" key="2">
    <source>
        <dbReference type="SAM" id="SignalP"/>
    </source>
</evidence>
<feature type="region of interest" description="Disordered" evidence="1">
    <location>
        <begin position="19"/>
        <end position="62"/>
    </location>
</feature>
<feature type="compositionally biased region" description="Low complexity" evidence="1">
    <location>
        <begin position="141"/>
        <end position="164"/>
    </location>
</feature>
<dbReference type="EMBL" id="JBEHCU010003252">
    <property type="protein sequence ID" value="KAL1402270.1"/>
    <property type="molecule type" value="Genomic_DNA"/>
</dbReference>
<feature type="region of interest" description="Disordered" evidence="1">
    <location>
        <begin position="139"/>
        <end position="165"/>
    </location>
</feature>
<evidence type="ECO:0000256" key="1">
    <source>
        <dbReference type="SAM" id="MobiDB-lite"/>
    </source>
</evidence>
<feature type="region of interest" description="Disordered" evidence="1">
    <location>
        <begin position="82"/>
        <end position="115"/>
    </location>
</feature>
<gene>
    <name evidence="3" type="ORF">pipiens_006163</name>
</gene>
<sequence>MLRLSAACVVLVLVGVSLAEPPAPGGPYPDRRNGNGNGGGGAGGAGGGGYQQVASGQQTSEGQQVDAQLLDMVKMLLLQHESESSNGNGNGGGNGGAGGYGSYGPPAGGGGAQAGKVTGIELEDPKQSMQVAEFWQGGAEQGAPSGSYGAPGASQPSGSYGAPSDSYGAPLVNGITTPKGRIFSPFQRYTISGKNAVPTLPPKNAMLYMEMHCFSSLV</sequence>
<evidence type="ECO:0000313" key="3">
    <source>
        <dbReference type="EMBL" id="KAL1402270.1"/>
    </source>
</evidence>
<dbReference type="Proteomes" id="UP001562425">
    <property type="component" value="Unassembled WGS sequence"/>
</dbReference>
<organism evidence="3 4">
    <name type="scientific">Culex pipiens pipiens</name>
    <name type="common">Northern house mosquito</name>
    <dbReference type="NCBI Taxonomy" id="38569"/>
    <lineage>
        <taxon>Eukaryota</taxon>
        <taxon>Metazoa</taxon>
        <taxon>Ecdysozoa</taxon>
        <taxon>Arthropoda</taxon>
        <taxon>Hexapoda</taxon>
        <taxon>Insecta</taxon>
        <taxon>Pterygota</taxon>
        <taxon>Neoptera</taxon>
        <taxon>Endopterygota</taxon>
        <taxon>Diptera</taxon>
        <taxon>Nematocera</taxon>
        <taxon>Culicoidea</taxon>
        <taxon>Culicidae</taxon>
        <taxon>Culicinae</taxon>
        <taxon>Culicini</taxon>
        <taxon>Culex</taxon>
        <taxon>Culex</taxon>
    </lineage>
</organism>
<dbReference type="AlphaFoldDB" id="A0ABD1DRH4"/>
<keyword evidence="2" id="KW-0732">Signal</keyword>
<feature type="compositionally biased region" description="Gly residues" evidence="1">
    <location>
        <begin position="35"/>
        <end position="50"/>
    </location>
</feature>
<proteinExistence type="predicted"/>
<keyword evidence="4" id="KW-1185">Reference proteome</keyword>